<evidence type="ECO:0000256" key="8">
    <source>
        <dbReference type="SAM" id="MobiDB-lite"/>
    </source>
</evidence>
<feature type="compositionally biased region" description="Acidic residues" evidence="8">
    <location>
        <begin position="396"/>
        <end position="418"/>
    </location>
</feature>
<dbReference type="FunFam" id="1.25.10.10:FF:000004">
    <property type="entry name" value="Pumilio homolog 1 isoform 2"/>
    <property type="match status" value="1"/>
</dbReference>
<dbReference type="Gramene" id="OB08G27490.1">
    <property type="protein sequence ID" value="OB08G27490.1"/>
    <property type="gene ID" value="OB08G27490"/>
</dbReference>
<feature type="region of interest" description="Disordered" evidence="8">
    <location>
        <begin position="887"/>
        <end position="931"/>
    </location>
</feature>
<feature type="repeat" description="Pumilio" evidence="7">
    <location>
        <begin position="1512"/>
        <end position="1547"/>
    </location>
</feature>
<keyword evidence="11" id="KW-1185">Reference proteome</keyword>
<dbReference type="GO" id="GO:0003729">
    <property type="term" value="F:mRNA binding"/>
    <property type="evidence" value="ECO:0007669"/>
    <property type="project" value="UniProtKB-ARBA"/>
</dbReference>
<feature type="compositionally biased region" description="Pro residues" evidence="8">
    <location>
        <begin position="248"/>
        <end position="259"/>
    </location>
</feature>
<keyword evidence="4" id="KW-0810">Translation regulation</keyword>
<feature type="repeat" description="Pumilio" evidence="7">
    <location>
        <begin position="1548"/>
        <end position="1584"/>
    </location>
</feature>
<feature type="region of interest" description="Disordered" evidence="8">
    <location>
        <begin position="1010"/>
        <end position="1036"/>
    </location>
</feature>
<dbReference type="GO" id="GO:0005737">
    <property type="term" value="C:cytoplasm"/>
    <property type="evidence" value="ECO:0007669"/>
    <property type="project" value="UniProtKB-SubCell"/>
</dbReference>
<feature type="compositionally biased region" description="Basic and acidic residues" evidence="8">
    <location>
        <begin position="901"/>
        <end position="913"/>
    </location>
</feature>
<evidence type="ECO:0000256" key="5">
    <source>
        <dbReference type="ARBA" id="ARBA00022884"/>
    </source>
</evidence>
<evidence type="ECO:0000256" key="3">
    <source>
        <dbReference type="ARBA" id="ARBA00022737"/>
    </source>
</evidence>
<reference evidence="10" key="2">
    <citation type="submission" date="2013-04" db="UniProtKB">
        <authorList>
            <consortium name="EnsemblPlants"/>
        </authorList>
    </citation>
    <scope>IDENTIFICATION</scope>
</reference>
<dbReference type="InterPro" id="IPR011989">
    <property type="entry name" value="ARM-like"/>
</dbReference>
<dbReference type="InterPro" id="IPR016024">
    <property type="entry name" value="ARM-type_fold"/>
</dbReference>
<dbReference type="Proteomes" id="UP000006038">
    <property type="component" value="Chromosome 8"/>
</dbReference>
<dbReference type="GO" id="GO:0006417">
    <property type="term" value="P:regulation of translation"/>
    <property type="evidence" value="ECO:0007669"/>
    <property type="project" value="UniProtKB-KW"/>
</dbReference>
<dbReference type="Pfam" id="PF04782">
    <property type="entry name" value="DUF632"/>
    <property type="match status" value="1"/>
</dbReference>
<dbReference type="Pfam" id="PF00806">
    <property type="entry name" value="PUF"/>
    <property type="match status" value="8"/>
</dbReference>
<feature type="region of interest" description="Disordered" evidence="8">
    <location>
        <begin position="243"/>
        <end position="329"/>
    </location>
</feature>
<dbReference type="PANTHER" id="PTHR12537">
    <property type="entry name" value="RNA BINDING PROTEIN PUMILIO-RELATED"/>
    <property type="match status" value="1"/>
</dbReference>
<feature type="domain" description="PUM-HD" evidence="9">
    <location>
        <begin position="1384"/>
        <end position="1724"/>
    </location>
</feature>
<evidence type="ECO:0000256" key="6">
    <source>
        <dbReference type="ARBA" id="ARBA00055193"/>
    </source>
</evidence>
<dbReference type="InterPro" id="IPR006868">
    <property type="entry name" value="DUF630"/>
</dbReference>
<evidence type="ECO:0000256" key="7">
    <source>
        <dbReference type="PROSITE-ProRule" id="PRU00317"/>
    </source>
</evidence>
<feature type="repeat" description="Pumilio" evidence="7">
    <location>
        <begin position="1476"/>
        <end position="1511"/>
    </location>
</feature>
<dbReference type="PROSITE" id="PS50302">
    <property type="entry name" value="PUM"/>
    <property type="match status" value="8"/>
</dbReference>
<dbReference type="InterPro" id="IPR033712">
    <property type="entry name" value="Pumilio_RNA-bd"/>
</dbReference>
<evidence type="ECO:0000256" key="1">
    <source>
        <dbReference type="ARBA" id="ARBA00004496"/>
    </source>
</evidence>
<sequence>MGSENWSVNSRVVFVYLSLSVVARGFDIKLEFSVESIHLPQSSLCKLKRYFRFSGKLDAFHALFGFSSLHLLHIVELIQAIFLFGYSLDVPVTKNRFFYSIRLEDEEAVKMCRDRRDFIKQALEQRNRFASSHFAYIESLRRVSMALQRFVAGDDHHELIFDQFISPLKQQKPEMLGLPYGSYEKRTIHVSKYLRSGPNPSVSVEEQPRPVETIHIESHYPMDNYGGTDRFFAAHSSSMRPSSYYPPFDRPNYPPPSPQEPVRNSYYMHYDRPSYPPASPQEPTRTSYYASNDRPSYPPPSPQEPARTSYYASNDRPSYPPPSPQEQESSQWDFFWNPFSSLDNFAYPRPRSSYDNVVTDDELARLQRVREEEGIPELEEEDDECQGHQQMHQKEEEEEDDDDSDDDDDDDDDDECEHSDERCMASNGAVHPVKNEVNAKQETKGFESKGVQCAEACEPRNKVELEIKAHKKELMRNKVANAEDTPGFTVYLNRRPASLVEAMKDIDSQFSGICDAAKEISVMLEASRAQYSTSNDLSAKMLNPVALLRSASSRSSSSRFLLAPTSSIEDLYDHETNSCYSEESCSTMSGSHHSTLDRLYTWEKKLYKEVKAGERLRIDYEKRLNHLRNQDVKGDEPSSVDKTRAALRSLHTRMKVSIHTVQSISGRIEVLRDEEMQPQLMELIQGYISSLVMKNAITRLITVTGDYWLEDKERRLLNSDIVLYVIMRLINSLMATESAVRLIGGAGAGNWSKDFGAFDSSLGNLSGEGLGFVDNNTAVYGGWRESVPNRSGSAPPSMEGSLAALGHMIGQQGGNLEANLEGKLGNLEDSSKSEEQLRADPAYCDYYGSKVNLNPRLPPPLISRESRRFMNRVGKVKEWRVVSQDDSSKGSLFIPRSTLSTHREEPEDDRSPRLDSSSAEDAQVSGKSGSNFDSHCMNLGDFASESFQQSGTSLYDNSSHPSNSNTGVGISDHSDINSSTNFSLDAVKTSGLNSWTPVPVSSTVRSTLSNNIPSISVPNSSSPDSNPSMQASQQEKPTIDIKLGNDVLGSGSVLTELDTVNSNMKNLRISLDSHDTMHVKQQWQDNVMQQYGPSPLVQGDPIQMIPQGTHLPPVPFVDNMSHTQLKLPTGDMQQFLPLPGITPFYAPNSFGSPYYQNLHPASVLPTLFGTAGYASALPPVMTSYAPQGPVARPVDSPITPSFSGRPSGFPSAGNLSAGTEFLQPYKMYGQQLGVAMQPSIPDPNFFQFFQHPSLLQYAGINQYNSLGPRVSVVGNPADSFDPPKILPQPTYPSEQRLQLPRTGVYDSPAARRGGSAPNYQGMSPYVGAPVSYPTSPVFQGQPFTGIFSPGRRNDSVRFQTPPRNMTVNSSIQGQREREKFDDPKACSFLEELKSNRARRVELSDIAGRIVEYSADQHGSRFIQQKLENCTAEEKASVFAEVLPHASSLMTDVFGNYVIQKFFEHGTPEQRRDLATKLVGHVLPLSLQMYGCRVIQKALEVMELDQKIDLVRELDGNIMRCVRDQNGNHVIQKCIECVPTEHIGFVISAFQGQVASLSMHPYGCRVIQRVLEHCGSDSQGQCIIDEILQSACVLAQDQYGNYVTQHVLERGKSHERAQIISKLAGQVVTMSQNKFASNVIEKCFQHGDIAERDLLIREIVEQTEGNDNLLAMMKDQYANYVVQKILETCSEQQRELLLSRVKGHLQALRKYTYGKHIVSRVEQLCGEGDTESDS</sequence>
<feature type="repeat" description="Pumilio" evidence="7">
    <location>
        <begin position="1440"/>
        <end position="1475"/>
    </location>
</feature>
<evidence type="ECO:0000313" key="11">
    <source>
        <dbReference type="Proteomes" id="UP000006038"/>
    </source>
</evidence>
<comment type="subcellular location">
    <subcellularLocation>
        <location evidence="1">Cytoplasm</location>
    </subcellularLocation>
</comment>
<dbReference type="eggNOG" id="KOG1488">
    <property type="taxonomic scope" value="Eukaryota"/>
</dbReference>
<proteinExistence type="predicted"/>
<feature type="compositionally biased region" description="Polar residues" evidence="8">
    <location>
        <begin position="914"/>
        <end position="931"/>
    </location>
</feature>
<dbReference type="SUPFAM" id="SSF48371">
    <property type="entry name" value="ARM repeat"/>
    <property type="match status" value="1"/>
</dbReference>
<evidence type="ECO:0000313" key="10">
    <source>
        <dbReference type="EnsemblPlants" id="OB08G27490.1"/>
    </source>
</evidence>
<dbReference type="InterPro" id="IPR006867">
    <property type="entry name" value="DUF632"/>
</dbReference>
<feature type="region of interest" description="Disordered" evidence="8">
    <location>
        <begin position="1344"/>
        <end position="1380"/>
    </location>
</feature>
<dbReference type="STRING" id="4533.J3MUG8"/>
<evidence type="ECO:0000259" key="9">
    <source>
        <dbReference type="PROSITE" id="PS50303"/>
    </source>
</evidence>
<feature type="compositionally biased region" description="Polar residues" evidence="8">
    <location>
        <begin position="281"/>
        <end position="294"/>
    </location>
</feature>
<feature type="compositionally biased region" description="Acidic residues" evidence="8">
    <location>
        <begin position="374"/>
        <end position="384"/>
    </location>
</feature>
<feature type="repeat" description="Pumilio" evidence="7">
    <location>
        <begin position="1621"/>
        <end position="1656"/>
    </location>
</feature>
<evidence type="ECO:0000256" key="2">
    <source>
        <dbReference type="ARBA" id="ARBA00022490"/>
    </source>
</evidence>
<dbReference type="Gene3D" id="1.25.10.10">
    <property type="entry name" value="Leucine-rich Repeat Variant"/>
    <property type="match status" value="1"/>
</dbReference>
<reference evidence="10" key="1">
    <citation type="journal article" date="2013" name="Nat. Commun.">
        <title>Whole-genome sequencing of Oryza brachyantha reveals mechanisms underlying Oryza genome evolution.</title>
        <authorList>
            <person name="Chen J."/>
            <person name="Huang Q."/>
            <person name="Gao D."/>
            <person name="Wang J."/>
            <person name="Lang Y."/>
            <person name="Liu T."/>
            <person name="Li B."/>
            <person name="Bai Z."/>
            <person name="Luis Goicoechea J."/>
            <person name="Liang C."/>
            <person name="Chen C."/>
            <person name="Zhang W."/>
            <person name="Sun S."/>
            <person name="Liao Y."/>
            <person name="Zhang X."/>
            <person name="Yang L."/>
            <person name="Song C."/>
            <person name="Wang M."/>
            <person name="Shi J."/>
            <person name="Liu G."/>
            <person name="Liu J."/>
            <person name="Zhou H."/>
            <person name="Zhou W."/>
            <person name="Yu Q."/>
            <person name="An N."/>
            <person name="Chen Y."/>
            <person name="Cai Q."/>
            <person name="Wang B."/>
            <person name="Liu B."/>
            <person name="Min J."/>
            <person name="Huang Y."/>
            <person name="Wu H."/>
            <person name="Li Z."/>
            <person name="Zhang Y."/>
            <person name="Yin Y."/>
            <person name="Song W."/>
            <person name="Jiang J."/>
            <person name="Jackson S.A."/>
            <person name="Wing R.A."/>
            <person name="Wang J."/>
            <person name="Chen M."/>
        </authorList>
    </citation>
    <scope>NUCLEOTIDE SEQUENCE [LARGE SCALE GENOMIC DNA]</scope>
    <source>
        <strain evidence="10">cv. IRGC 101232</strain>
    </source>
</reference>
<feature type="repeat" description="Pumilio" evidence="7">
    <location>
        <begin position="1585"/>
        <end position="1620"/>
    </location>
</feature>
<feature type="region of interest" description="Disordered" evidence="8">
    <location>
        <begin position="372"/>
        <end position="428"/>
    </location>
</feature>
<feature type="compositionally biased region" description="Polar residues" evidence="8">
    <location>
        <begin position="1356"/>
        <end position="1373"/>
    </location>
</feature>
<protein>
    <recommendedName>
        <fullName evidence="9">PUM-HD domain-containing protein</fullName>
    </recommendedName>
</protein>
<name>J3MUG8_ORYBR</name>
<accession>J3MUG8</accession>
<dbReference type="PANTHER" id="PTHR12537:SF119">
    <property type="entry name" value="PUMILIO HOMOLOG 6, CHLOROPLASTIC"/>
    <property type="match status" value="1"/>
</dbReference>
<dbReference type="PROSITE" id="PS50303">
    <property type="entry name" value="PUM_HD"/>
    <property type="match status" value="1"/>
</dbReference>
<keyword evidence="5" id="KW-0694">RNA-binding</keyword>
<dbReference type="EnsemblPlants" id="OB08G27490.1">
    <property type="protein sequence ID" value="OB08G27490.1"/>
    <property type="gene ID" value="OB08G27490"/>
</dbReference>
<comment type="function">
    <text evidence="6">Sequence-specific RNA-binding protein that regulates translation and mRNA stability by binding the 3'-UTR of target mRNAs. Binds the APUM-binding elements (APBEs) in the 3'-UTR mRNA sequence of CLV1, PNH, WUS and FAS2.</text>
</comment>
<keyword evidence="3" id="KW-0677">Repeat</keyword>
<keyword evidence="2" id="KW-0963">Cytoplasm</keyword>
<dbReference type="SMART" id="SM00025">
    <property type="entry name" value="Pumilio"/>
    <property type="match status" value="8"/>
</dbReference>
<feature type="compositionally biased region" description="Polar residues" evidence="8">
    <location>
        <begin position="950"/>
        <end position="968"/>
    </location>
</feature>
<organism evidence="10">
    <name type="scientific">Oryza brachyantha</name>
    <name type="common">malo sina</name>
    <dbReference type="NCBI Taxonomy" id="4533"/>
    <lineage>
        <taxon>Eukaryota</taxon>
        <taxon>Viridiplantae</taxon>
        <taxon>Streptophyta</taxon>
        <taxon>Embryophyta</taxon>
        <taxon>Tracheophyta</taxon>
        <taxon>Spermatophyta</taxon>
        <taxon>Magnoliopsida</taxon>
        <taxon>Liliopsida</taxon>
        <taxon>Poales</taxon>
        <taxon>Poaceae</taxon>
        <taxon>BOP clade</taxon>
        <taxon>Oryzoideae</taxon>
        <taxon>Oryzeae</taxon>
        <taxon>Oryzinae</taxon>
        <taxon>Oryza</taxon>
    </lineage>
</organism>
<feature type="repeat" description="Pumilio" evidence="7">
    <location>
        <begin position="1657"/>
        <end position="1698"/>
    </location>
</feature>
<dbReference type="InterPro" id="IPR033133">
    <property type="entry name" value="PUM-HD"/>
</dbReference>
<feature type="repeat" description="Pumilio" evidence="7">
    <location>
        <begin position="1404"/>
        <end position="1439"/>
    </location>
</feature>
<dbReference type="Pfam" id="PF04783">
    <property type="entry name" value="DUF630"/>
    <property type="match status" value="1"/>
</dbReference>
<feature type="compositionally biased region" description="Low complexity" evidence="8">
    <location>
        <begin position="1010"/>
        <end position="1028"/>
    </location>
</feature>
<dbReference type="InterPro" id="IPR001313">
    <property type="entry name" value="Pumilio_RNA-bd_rpt"/>
</dbReference>
<dbReference type="OMA" id="ETNSCYS"/>
<dbReference type="CDD" id="cd07920">
    <property type="entry name" value="Pumilio"/>
    <property type="match status" value="1"/>
</dbReference>
<dbReference type="HOGENOM" id="CLU_001986_0_0_1"/>
<feature type="region of interest" description="Disordered" evidence="8">
    <location>
        <begin position="950"/>
        <end position="972"/>
    </location>
</feature>
<evidence type="ECO:0000256" key="4">
    <source>
        <dbReference type="ARBA" id="ARBA00022845"/>
    </source>
</evidence>